<dbReference type="EMBL" id="WIXJ01000001">
    <property type="protein sequence ID" value="MQY50615.1"/>
    <property type="molecule type" value="Genomic_DNA"/>
</dbReference>
<protein>
    <submittedName>
        <fullName evidence="7">NAD-binding protein</fullName>
    </submittedName>
</protein>
<dbReference type="InterPro" id="IPR002204">
    <property type="entry name" value="3-OH-isobutyrate_DH-rel_CS"/>
</dbReference>
<dbReference type="InterPro" id="IPR013328">
    <property type="entry name" value="6PGD_dom2"/>
</dbReference>
<sequence length="305" mass="30836">MKVAFIGLGIMGRPMALNLLRGGHAVTVWARRAESMRPLAEAGARTADSAAAAAANADLVISMVADAPDVEQVMLGESGVVDALALRDPGAPPLVAVDMSTIAPAAARRIGERLAARGISFLDAPVSGGEVGAIAGSLSVMVGGDAAAFAFAQPALACVGSRVLHIGASGAGQVTKAANQILTGVGVLAVAEALNFAACNGVDAGRVREALMGGFASSRILENHGQRMLERNFAPGFKAWMNQKDLNIVLQSAHQQGVFTPLTAATSQFFNALVGNGLGEEDSIAVLKLLEGLSGVAGKDEGSAS</sequence>
<reference evidence="7 8" key="1">
    <citation type="submission" date="2019-10" db="EMBL/GenBank/DDBJ databases">
        <title>Whole-genome sequence of the purple nonsulfur photosynthetic bacterium Rhodocyclus tenuis.</title>
        <authorList>
            <person name="Kyndt J.A."/>
            <person name="Meyer T.E."/>
        </authorList>
    </citation>
    <scope>NUCLEOTIDE SEQUENCE [LARGE SCALE GENOMIC DNA]</scope>
    <source>
        <strain evidence="7 8">DSM 110</strain>
    </source>
</reference>
<dbReference type="PANTHER" id="PTHR43060:SF15">
    <property type="entry name" value="3-HYDROXYISOBUTYRATE DEHYDROGENASE-LIKE 1, MITOCHONDRIAL-RELATED"/>
    <property type="match status" value="1"/>
</dbReference>
<evidence type="ECO:0000259" key="5">
    <source>
        <dbReference type="Pfam" id="PF03446"/>
    </source>
</evidence>
<dbReference type="GO" id="GO:0051287">
    <property type="term" value="F:NAD binding"/>
    <property type="evidence" value="ECO:0007669"/>
    <property type="project" value="InterPro"/>
</dbReference>
<evidence type="ECO:0000256" key="3">
    <source>
        <dbReference type="ARBA" id="ARBA00023027"/>
    </source>
</evidence>
<evidence type="ECO:0000313" key="8">
    <source>
        <dbReference type="Proteomes" id="UP000480275"/>
    </source>
</evidence>
<dbReference type="InterPro" id="IPR036291">
    <property type="entry name" value="NAD(P)-bd_dom_sf"/>
</dbReference>
<feature type="domain" description="3-hydroxyisobutyrate dehydrogenase-like NAD-binding" evidence="6">
    <location>
        <begin position="170"/>
        <end position="290"/>
    </location>
</feature>
<gene>
    <name evidence="7" type="ORF">GHK24_02325</name>
</gene>
<organism evidence="7 8">
    <name type="scientific">Rhodocyclus tenuis</name>
    <name type="common">Rhodospirillum tenue</name>
    <dbReference type="NCBI Taxonomy" id="1066"/>
    <lineage>
        <taxon>Bacteria</taxon>
        <taxon>Pseudomonadati</taxon>
        <taxon>Pseudomonadota</taxon>
        <taxon>Betaproteobacteria</taxon>
        <taxon>Rhodocyclales</taxon>
        <taxon>Rhodocyclaceae</taxon>
        <taxon>Rhodocyclus</taxon>
    </lineage>
</organism>
<accession>A0A6L5JT94</accession>
<dbReference type="AlphaFoldDB" id="A0A6L5JT94"/>
<dbReference type="GO" id="GO:0016054">
    <property type="term" value="P:organic acid catabolic process"/>
    <property type="evidence" value="ECO:0007669"/>
    <property type="project" value="UniProtKB-ARBA"/>
</dbReference>
<dbReference type="InterPro" id="IPR008927">
    <property type="entry name" value="6-PGluconate_DH-like_C_sf"/>
</dbReference>
<dbReference type="OrthoDB" id="9777604at2"/>
<dbReference type="GO" id="GO:0050661">
    <property type="term" value="F:NADP binding"/>
    <property type="evidence" value="ECO:0007669"/>
    <property type="project" value="InterPro"/>
</dbReference>
<evidence type="ECO:0000256" key="2">
    <source>
        <dbReference type="ARBA" id="ARBA00023002"/>
    </source>
</evidence>
<dbReference type="Proteomes" id="UP000480275">
    <property type="component" value="Unassembled WGS sequence"/>
</dbReference>
<feature type="domain" description="6-phosphogluconate dehydrogenase NADP-binding" evidence="5">
    <location>
        <begin position="2"/>
        <end position="167"/>
    </location>
</feature>
<comment type="similarity">
    <text evidence="1">Belongs to the HIBADH-related family.</text>
</comment>
<dbReference type="Gene3D" id="3.40.50.720">
    <property type="entry name" value="NAD(P)-binding Rossmann-like Domain"/>
    <property type="match status" value="1"/>
</dbReference>
<evidence type="ECO:0000256" key="4">
    <source>
        <dbReference type="PIRSR" id="PIRSR000103-1"/>
    </source>
</evidence>
<feature type="active site" evidence="4">
    <location>
        <position position="176"/>
    </location>
</feature>
<comment type="caution">
    <text evidence="7">The sequence shown here is derived from an EMBL/GenBank/DDBJ whole genome shotgun (WGS) entry which is preliminary data.</text>
</comment>
<dbReference type="SUPFAM" id="SSF48179">
    <property type="entry name" value="6-phosphogluconate dehydrogenase C-terminal domain-like"/>
    <property type="match status" value="1"/>
</dbReference>
<keyword evidence="2" id="KW-0560">Oxidoreductase</keyword>
<proteinExistence type="inferred from homology"/>
<keyword evidence="3" id="KW-0520">NAD</keyword>
<evidence type="ECO:0000256" key="1">
    <source>
        <dbReference type="ARBA" id="ARBA00009080"/>
    </source>
</evidence>
<dbReference type="InterPro" id="IPR029154">
    <property type="entry name" value="HIBADH-like_NADP-bd"/>
</dbReference>
<dbReference type="SUPFAM" id="SSF51735">
    <property type="entry name" value="NAD(P)-binding Rossmann-fold domains"/>
    <property type="match status" value="1"/>
</dbReference>
<dbReference type="Pfam" id="PF14833">
    <property type="entry name" value="NAD_binding_11"/>
    <property type="match status" value="1"/>
</dbReference>
<dbReference type="Gene3D" id="1.10.1040.10">
    <property type="entry name" value="N-(1-d-carboxylethyl)-l-norvaline Dehydrogenase, domain 2"/>
    <property type="match status" value="1"/>
</dbReference>
<dbReference type="GO" id="GO:0016491">
    <property type="term" value="F:oxidoreductase activity"/>
    <property type="evidence" value="ECO:0007669"/>
    <property type="project" value="UniProtKB-KW"/>
</dbReference>
<dbReference type="Pfam" id="PF03446">
    <property type="entry name" value="NAD_binding_2"/>
    <property type="match status" value="1"/>
</dbReference>
<evidence type="ECO:0000259" key="6">
    <source>
        <dbReference type="Pfam" id="PF14833"/>
    </source>
</evidence>
<dbReference type="InterPro" id="IPR006115">
    <property type="entry name" value="6PGDH_NADP-bd"/>
</dbReference>
<dbReference type="PIRSF" id="PIRSF000103">
    <property type="entry name" value="HIBADH"/>
    <property type="match status" value="1"/>
</dbReference>
<name>A0A6L5JT94_RHOTE</name>
<dbReference type="PANTHER" id="PTHR43060">
    <property type="entry name" value="3-HYDROXYISOBUTYRATE DEHYDROGENASE-LIKE 1, MITOCHONDRIAL-RELATED"/>
    <property type="match status" value="1"/>
</dbReference>
<dbReference type="InterPro" id="IPR015815">
    <property type="entry name" value="HIBADH-related"/>
</dbReference>
<evidence type="ECO:0000313" key="7">
    <source>
        <dbReference type="EMBL" id="MQY50615.1"/>
    </source>
</evidence>
<dbReference type="PROSITE" id="PS00895">
    <property type="entry name" value="3_HYDROXYISOBUT_DH"/>
    <property type="match status" value="1"/>
</dbReference>